<dbReference type="EMBL" id="KV417564">
    <property type="protein sequence ID" value="KZP19430.1"/>
    <property type="molecule type" value="Genomic_DNA"/>
</dbReference>
<evidence type="ECO:0000259" key="6">
    <source>
        <dbReference type="PROSITE" id="PS50056"/>
    </source>
</evidence>
<keyword evidence="4" id="KW-0904">Protein phosphatase</keyword>
<feature type="domain" description="Tyrosine-protein phosphatase" evidence="5">
    <location>
        <begin position="1"/>
        <end position="129"/>
    </location>
</feature>
<protein>
    <recommendedName>
        <fullName evidence="2">protein-tyrosine-phosphatase</fullName>
        <ecNumber evidence="2">3.1.3.48</ecNumber>
    </recommendedName>
</protein>
<dbReference type="Pfam" id="PF00782">
    <property type="entry name" value="DSPc"/>
    <property type="match status" value="2"/>
</dbReference>
<proteinExistence type="inferred from homology"/>
<dbReference type="Gene3D" id="3.90.190.10">
    <property type="entry name" value="Protein tyrosine phosphatase superfamily"/>
    <property type="match status" value="2"/>
</dbReference>
<evidence type="ECO:0000256" key="3">
    <source>
        <dbReference type="ARBA" id="ARBA00022801"/>
    </source>
</evidence>
<evidence type="ECO:0000256" key="1">
    <source>
        <dbReference type="ARBA" id="ARBA00008601"/>
    </source>
</evidence>
<keyword evidence="3" id="KW-0378">Hydrolase</keyword>
<dbReference type="GO" id="GO:0140096">
    <property type="term" value="F:catalytic activity, acting on a protein"/>
    <property type="evidence" value="ECO:0007669"/>
    <property type="project" value="UniProtKB-ARBA"/>
</dbReference>
<evidence type="ECO:0000256" key="2">
    <source>
        <dbReference type="ARBA" id="ARBA00013064"/>
    </source>
</evidence>
<evidence type="ECO:0000313" key="7">
    <source>
        <dbReference type="EMBL" id="KZP19430.1"/>
    </source>
</evidence>
<reference evidence="7 8" key="1">
    <citation type="journal article" date="2016" name="Mol. Biol. Evol.">
        <title>Comparative Genomics of Early-Diverging Mushroom-Forming Fungi Provides Insights into the Origins of Lignocellulose Decay Capabilities.</title>
        <authorList>
            <person name="Nagy L.G."/>
            <person name="Riley R."/>
            <person name="Tritt A."/>
            <person name="Adam C."/>
            <person name="Daum C."/>
            <person name="Floudas D."/>
            <person name="Sun H."/>
            <person name="Yadav J.S."/>
            <person name="Pangilinan J."/>
            <person name="Larsson K.H."/>
            <person name="Matsuura K."/>
            <person name="Barry K."/>
            <person name="Labutti K."/>
            <person name="Kuo R."/>
            <person name="Ohm R.A."/>
            <person name="Bhattacharya S.S."/>
            <person name="Shirouzu T."/>
            <person name="Yoshinaga Y."/>
            <person name="Martin F.M."/>
            <person name="Grigoriev I.V."/>
            <person name="Hibbett D.S."/>
        </authorList>
    </citation>
    <scope>NUCLEOTIDE SEQUENCE [LARGE SCALE GENOMIC DNA]</scope>
    <source>
        <strain evidence="7 8">CBS 109695</strain>
    </source>
</reference>
<dbReference type="OrthoDB" id="10252009at2759"/>
<organism evidence="7 8">
    <name type="scientific">Athelia psychrophila</name>
    <dbReference type="NCBI Taxonomy" id="1759441"/>
    <lineage>
        <taxon>Eukaryota</taxon>
        <taxon>Fungi</taxon>
        <taxon>Dikarya</taxon>
        <taxon>Basidiomycota</taxon>
        <taxon>Agaricomycotina</taxon>
        <taxon>Agaricomycetes</taxon>
        <taxon>Agaricomycetidae</taxon>
        <taxon>Atheliales</taxon>
        <taxon>Atheliaceae</taxon>
        <taxon>Athelia</taxon>
    </lineage>
</organism>
<dbReference type="PANTHER" id="PTHR45848:SF4">
    <property type="entry name" value="DUAL SPECIFICITY PROTEIN PHOSPHATASE 12"/>
    <property type="match status" value="1"/>
</dbReference>
<dbReference type="InterPro" id="IPR000340">
    <property type="entry name" value="Dual-sp_phosphatase_cat-dom"/>
</dbReference>
<comment type="similarity">
    <text evidence="1">Belongs to the protein-tyrosine phosphatase family. Non-receptor class dual specificity subfamily.</text>
</comment>
<feature type="domain" description="Tyrosine specific protein phosphatases" evidence="6">
    <location>
        <begin position="50"/>
        <end position="107"/>
    </location>
</feature>
<dbReference type="AlphaFoldDB" id="A0A166I0I8"/>
<dbReference type="PROSITE" id="PS50056">
    <property type="entry name" value="TYR_PHOSPHATASE_2"/>
    <property type="match status" value="1"/>
</dbReference>
<dbReference type="InterPro" id="IPR000387">
    <property type="entry name" value="Tyr_Pase_dom"/>
</dbReference>
<evidence type="ECO:0000256" key="4">
    <source>
        <dbReference type="ARBA" id="ARBA00022912"/>
    </source>
</evidence>
<dbReference type="SUPFAM" id="SSF52799">
    <property type="entry name" value="(Phosphotyrosine protein) phosphatases II"/>
    <property type="match status" value="2"/>
</dbReference>
<dbReference type="InterPro" id="IPR020422">
    <property type="entry name" value="TYR_PHOSPHATASE_DUAL_dom"/>
</dbReference>
<evidence type="ECO:0000259" key="5">
    <source>
        <dbReference type="PROSITE" id="PS50054"/>
    </source>
</evidence>
<dbReference type="InterPro" id="IPR029021">
    <property type="entry name" value="Prot-tyrosine_phosphatase-like"/>
</dbReference>
<dbReference type="EC" id="3.1.3.48" evidence="2"/>
<dbReference type="PROSITE" id="PS50054">
    <property type="entry name" value="TYR_PHOSPHATASE_DUAL"/>
    <property type="match status" value="1"/>
</dbReference>
<dbReference type="Proteomes" id="UP000076532">
    <property type="component" value="Unassembled WGS sequence"/>
</dbReference>
<name>A0A166I0I8_9AGAM</name>
<dbReference type="STRING" id="436010.A0A166I0I8"/>
<dbReference type="SMART" id="SM00195">
    <property type="entry name" value="DSPc"/>
    <property type="match status" value="1"/>
</dbReference>
<evidence type="ECO:0000313" key="8">
    <source>
        <dbReference type="Proteomes" id="UP000076532"/>
    </source>
</evidence>
<keyword evidence="8" id="KW-1185">Reference proteome</keyword>
<gene>
    <name evidence="7" type="ORF">FIBSPDRAFT_790941</name>
</gene>
<accession>A0A166I0I8</accession>
<dbReference type="CDD" id="cd14498">
    <property type="entry name" value="DSP"/>
    <property type="match status" value="2"/>
</dbReference>
<dbReference type="PANTHER" id="PTHR45848">
    <property type="entry name" value="DUAL SPECIFICITY PROTEIN PHOSPHATASE 12 FAMILY MEMBER"/>
    <property type="match status" value="1"/>
</dbReference>
<sequence>MGDLPGAMSSDLRASLGITHIISVCPNYPSTGPNHLEIPVLDSEYENLLIHLPNACRFIQDALDSGGRVLVHCVMGVSRSCTVTAAYLMWTKHWTTVQALEFIQARRRCVHPNYGFIRQLQTYQACNYEPSPENVVYTAWKRKAKRDVAGYLRMWSDTIRFSPMNLHVNSDFPTDKEQGELFLVDMEVSHLLTISPSQITSLALKSISHRHLDVTSSSKEALLLALPEACAYIRESLAAGQSHVLVHCRTEMRACIVIAAYLMSSQKITSGEASLTLEKVLPLFERTPNFTRHLELFEACAYNPTPESPALRHWLAYPGTPSDTAAMQNAAARILAGSDSPRFSGRESPHPIGRTFDMNAFNKALEDIQATRLIEASW</sequence>